<evidence type="ECO:0000256" key="1">
    <source>
        <dbReference type="SAM" id="MobiDB-lite"/>
    </source>
</evidence>
<sequence length="127" mass="13312">MSCFRVLLLWALTLAVPFQGYAAASMAFCETEQAEAAETVHVGSHHHSHAAASDADHLQGTDDESAGHPDGSGVAHKCGTCGACHAVALVADTSVVRTEHLPAADLAEPHVRPTTLFPLLLERPPRA</sequence>
<keyword evidence="2" id="KW-0732">Signal</keyword>
<dbReference type="EMBL" id="CP045644">
    <property type="protein sequence ID" value="QFZ81950.1"/>
    <property type="molecule type" value="Genomic_DNA"/>
</dbReference>
<feature type="signal peptide" evidence="2">
    <location>
        <begin position="1"/>
        <end position="22"/>
    </location>
</feature>
<evidence type="ECO:0000313" key="3">
    <source>
        <dbReference type="EMBL" id="QFZ81950.1"/>
    </source>
</evidence>
<accession>A0A5Q0LWZ3</accession>
<protein>
    <recommendedName>
        <fullName evidence="5">Cobalt-zinc-cadmium resistance protein</fullName>
    </recommendedName>
</protein>
<evidence type="ECO:0000256" key="2">
    <source>
        <dbReference type="SAM" id="SignalP"/>
    </source>
</evidence>
<dbReference type="Proteomes" id="UP000326780">
    <property type="component" value="Chromosome"/>
</dbReference>
<name>A0A5Q0LWZ3_VARPD</name>
<gene>
    <name evidence="3" type="ORF">GFK26_03845</name>
</gene>
<dbReference type="AlphaFoldDB" id="A0A5Q0LWZ3"/>
<evidence type="ECO:0000313" key="4">
    <source>
        <dbReference type="Proteomes" id="UP000326780"/>
    </source>
</evidence>
<proteinExistence type="predicted"/>
<feature type="chain" id="PRO_5024984990" description="Cobalt-zinc-cadmium resistance protein" evidence="2">
    <location>
        <begin position="23"/>
        <end position="127"/>
    </location>
</feature>
<organism evidence="3 4">
    <name type="scientific">Variovorax paradoxus</name>
    <dbReference type="NCBI Taxonomy" id="34073"/>
    <lineage>
        <taxon>Bacteria</taxon>
        <taxon>Pseudomonadati</taxon>
        <taxon>Pseudomonadota</taxon>
        <taxon>Betaproteobacteria</taxon>
        <taxon>Burkholderiales</taxon>
        <taxon>Comamonadaceae</taxon>
        <taxon>Variovorax</taxon>
    </lineage>
</organism>
<evidence type="ECO:0008006" key="5">
    <source>
        <dbReference type="Google" id="ProtNLM"/>
    </source>
</evidence>
<feature type="region of interest" description="Disordered" evidence="1">
    <location>
        <begin position="39"/>
        <end position="72"/>
    </location>
</feature>
<reference evidence="3 4" key="1">
    <citation type="submission" date="2019-10" db="EMBL/GenBank/DDBJ databases">
        <title>Complete genome sequence of Variovorax paradoxus 5C-2.</title>
        <authorList>
            <person name="Gogoleva N.E."/>
            <person name="Balkin A.S."/>
        </authorList>
    </citation>
    <scope>NUCLEOTIDE SEQUENCE [LARGE SCALE GENOMIC DNA]</scope>
    <source>
        <strain evidence="3 4">5C-2</strain>
    </source>
</reference>